<gene>
    <name evidence="2" type="ORF">P0Y53_05955</name>
</gene>
<reference evidence="2" key="1">
    <citation type="submission" date="2023-03" db="EMBL/GenBank/DDBJ databases">
        <title>Andean soil-derived lignocellulolytic bacterial consortium as a source of novel taxa and putative plastic-active enzymes.</title>
        <authorList>
            <person name="Diaz-Garcia L."/>
            <person name="Chuvochina M."/>
            <person name="Feuerriegel G."/>
            <person name="Bunk B."/>
            <person name="Sproer C."/>
            <person name="Streit W.R."/>
            <person name="Rodriguez L.M."/>
            <person name="Overmann J."/>
            <person name="Jimenez D.J."/>
        </authorList>
    </citation>
    <scope>NUCLEOTIDE SEQUENCE</scope>
    <source>
        <strain evidence="2">MAG 7</strain>
    </source>
</reference>
<feature type="chain" id="PRO_5042494587" evidence="1">
    <location>
        <begin position="23"/>
        <end position="336"/>
    </location>
</feature>
<sequence length="336" mass="38050">MFFATKRLLTAVLLLTCFIANAQSDRKAPAPLFRDPVTDGAADPVMIYNPIEKAWWMLYTQRRANLELPGVAFCYGNAIGVASSADQGRTWVYRGTLDLEFEKGHNTFWAPDVVVHNGQFHLFVAYIKGVRSSWGGEARLAHYTSKDLWNWTFHEFADVGVKNVIDGSLIKMSNGSWRMFFKGPQSNTLMADSKDLTHWKAGSDVVIGGPAHEGANVFEYKGYYWMLTDEWKGMRVYRSTDLRNWEKQGMILDDIGIRPDDHITGAHGDAVVAGDNAYVFYFTHPGRKKHGEATPDENGVFPYAERRSSIQVAQLVFEDGTLKCRRNEFDFFMADD</sequence>
<dbReference type="GO" id="GO:0016787">
    <property type="term" value="F:hydrolase activity"/>
    <property type="evidence" value="ECO:0007669"/>
    <property type="project" value="UniProtKB-KW"/>
</dbReference>
<dbReference type="EMBL" id="CP119311">
    <property type="protein sequence ID" value="WEK37040.1"/>
    <property type="molecule type" value="Genomic_DNA"/>
</dbReference>
<keyword evidence="2" id="KW-0378">Hydrolase</keyword>
<dbReference type="Gene3D" id="2.115.10.20">
    <property type="entry name" value="Glycosyl hydrolase domain, family 43"/>
    <property type="match status" value="2"/>
</dbReference>
<dbReference type="PANTHER" id="PTHR43301">
    <property type="entry name" value="ARABINAN ENDO-1,5-ALPHA-L-ARABINOSIDASE"/>
    <property type="match status" value="1"/>
</dbReference>
<dbReference type="Proteomes" id="UP001220610">
    <property type="component" value="Chromosome"/>
</dbReference>
<protein>
    <submittedName>
        <fullName evidence="2">Glycosyl hydrolase</fullName>
    </submittedName>
</protein>
<keyword evidence="1" id="KW-0732">Signal</keyword>
<dbReference type="InterPro" id="IPR050727">
    <property type="entry name" value="GH43_arabinanases"/>
</dbReference>
<dbReference type="InterPro" id="IPR023296">
    <property type="entry name" value="Glyco_hydro_beta-prop_sf"/>
</dbReference>
<dbReference type="PANTHER" id="PTHR43301:SF3">
    <property type="entry name" value="ARABINAN ENDO-1,5-ALPHA-L-ARABINOSIDASE A-RELATED"/>
    <property type="match status" value="1"/>
</dbReference>
<evidence type="ECO:0000256" key="1">
    <source>
        <dbReference type="SAM" id="SignalP"/>
    </source>
</evidence>
<feature type="signal peptide" evidence="1">
    <location>
        <begin position="1"/>
        <end position="22"/>
    </location>
</feature>
<evidence type="ECO:0000313" key="2">
    <source>
        <dbReference type="EMBL" id="WEK37040.1"/>
    </source>
</evidence>
<name>A0AAJ6BGU0_9BACT</name>
<accession>A0AAJ6BGU0</accession>
<organism evidence="2 3">
    <name type="scientific">Candidatus Pseudobacter hemicellulosilyticus</name>
    <dbReference type="NCBI Taxonomy" id="3121375"/>
    <lineage>
        <taxon>Bacteria</taxon>
        <taxon>Pseudomonadati</taxon>
        <taxon>Bacteroidota</taxon>
        <taxon>Chitinophagia</taxon>
        <taxon>Chitinophagales</taxon>
        <taxon>Chitinophagaceae</taxon>
        <taxon>Pseudobacter</taxon>
    </lineage>
</organism>
<evidence type="ECO:0000313" key="3">
    <source>
        <dbReference type="Proteomes" id="UP001220610"/>
    </source>
</evidence>
<dbReference type="CDD" id="cd08984">
    <property type="entry name" value="GH43-like"/>
    <property type="match status" value="1"/>
</dbReference>
<proteinExistence type="predicted"/>
<dbReference type="SUPFAM" id="SSF75005">
    <property type="entry name" value="Arabinanase/levansucrase/invertase"/>
    <property type="match status" value="1"/>
</dbReference>
<dbReference type="AlphaFoldDB" id="A0AAJ6BGU0"/>